<evidence type="ECO:0000256" key="4">
    <source>
        <dbReference type="ARBA" id="ARBA00022519"/>
    </source>
</evidence>
<evidence type="ECO:0000256" key="9">
    <source>
        <dbReference type="SAM" id="MobiDB-lite"/>
    </source>
</evidence>
<dbReference type="EMBL" id="QUSW01000001">
    <property type="protein sequence ID" value="RQP26410.1"/>
    <property type="molecule type" value="Genomic_DNA"/>
</dbReference>
<keyword evidence="6" id="KW-0653">Protein transport</keyword>
<dbReference type="GO" id="GO:0015031">
    <property type="term" value="P:protein transport"/>
    <property type="evidence" value="ECO:0007669"/>
    <property type="project" value="UniProtKB-KW"/>
</dbReference>
<dbReference type="InterPro" id="IPR024961">
    <property type="entry name" value="T2SS_GspC_N"/>
</dbReference>
<dbReference type="OrthoDB" id="9154044at2"/>
<comment type="subcellular location">
    <subcellularLocation>
        <location evidence="1">Cell inner membrane</location>
    </subcellularLocation>
</comment>
<evidence type="ECO:0000313" key="11">
    <source>
        <dbReference type="EMBL" id="RQP26410.1"/>
    </source>
</evidence>
<gene>
    <name evidence="11" type="ORF">DZC73_05175</name>
</gene>
<evidence type="ECO:0000256" key="8">
    <source>
        <dbReference type="ARBA" id="ARBA00023136"/>
    </source>
</evidence>
<reference evidence="11 12" key="2">
    <citation type="submission" date="2018-12" db="EMBL/GenBank/DDBJ databases">
        <title>Rhizobacter gummiphilus sp. nov., a rubber-degrading bacterium isolated from the soil of a botanical garden in Japan.</title>
        <authorList>
            <person name="Shunsuke S.S."/>
        </authorList>
    </citation>
    <scope>NUCLEOTIDE SEQUENCE [LARGE SCALE GENOMIC DNA]</scope>
    <source>
        <strain evidence="11 12">S-16</strain>
    </source>
</reference>
<evidence type="ECO:0000256" key="6">
    <source>
        <dbReference type="ARBA" id="ARBA00022927"/>
    </source>
</evidence>
<dbReference type="AlphaFoldDB" id="A0A3N7HVK9"/>
<evidence type="ECO:0000256" key="2">
    <source>
        <dbReference type="ARBA" id="ARBA00022448"/>
    </source>
</evidence>
<keyword evidence="7" id="KW-1133">Transmembrane helix</keyword>
<evidence type="ECO:0000256" key="7">
    <source>
        <dbReference type="ARBA" id="ARBA00022989"/>
    </source>
</evidence>
<sequence>MPARLSAFIIWALVAASAVFWGLRLFVKPPVAPLHTQLASDAGPARVDLTRMLGAPPVQAPVSVQTPAISSRFQLTGVMAPRQAGGDGIALIAVDGKMPRAYHVGAAVDGELVLQSVNHRSVSIGPAQGAAAVVLELPVLPPPATGTLPPPAAMVPPVAGPAPVIPAAPMPVAPVAPPMVQPPMGQGDPNVPTAGPRRSRGMMSRQQQQPQQPAETQ</sequence>
<proteinExistence type="predicted"/>
<keyword evidence="2" id="KW-0813">Transport</keyword>
<dbReference type="GO" id="GO:0005886">
    <property type="term" value="C:plasma membrane"/>
    <property type="evidence" value="ECO:0007669"/>
    <property type="project" value="UniProtKB-SubCell"/>
</dbReference>
<evidence type="ECO:0000256" key="3">
    <source>
        <dbReference type="ARBA" id="ARBA00022475"/>
    </source>
</evidence>
<evidence type="ECO:0000256" key="1">
    <source>
        <dbReference type="ARBA" id="ARBA00004533"/>
    </source>
</evidence>
<dbReference type="RefSeq" id="WP_124539093.1">
    <property type="nucleotide sequence ID" value="NZ_QUSW01000001.1"/>
</dbReference>
<feature type="compositionally biased region" description="Low complexity" evidence="9">
    <location>
        <begin position="201"/>
        <end position="217"/>
    </location>
</feature>
<dbReference type="Proteomes" id="UP000267464">
    <property type="component" value="Unassembled WGS sequence"/>
</dbReference>
<reference evidence="11 12" key="1">
    <citation type="submission" date="2018-08" db="EMBL/GenBank/DDBJ databases">
        <authorList>
            <person name="Khan S.A."/>
            <person name="Jeon C.O."/>
            <person name="Chun B.H."/>
            <person name="Jeong S.E."/>
        </authorList>
    </citation>
    <scope>NUCLEOTIDE SEQUENCE [LARGE SCALE GENOMIC DNA]</scope>
    <source>
        <strain evidence="11 12">S-16</strain>
    </source>
</reference>
<evidence type="ECO:0000256" key="5">
    <source>
        <dbReference type="ARBA" id="ARBA00022692"/>
    </source>
</evidence>
<organism evidence="11 12">
    <name type="scientific">Piscinibacter terrae</name>
    <dbReference type="NCBI Taxonomy" id="2496871"/>
    <lineage>
        <taxon>Bacteria</taxon>
        <taxon>Pseudomonadati</taxon>
        <taxon>Pseudomonadota</taxon>
        <taxon>Betaproteobacteria</taxon>
        <taxon>Burkholderiales</taxon>
        <taxon>Sphaerotilaceae</taxon>
        <taxon>Piscinibacter</taxon>
    </lineage>
</organism>
<feature type="region of interest" description="Disordered" evidence="9">
    <location>
        <begin position="174"/>
        <end position="217"/>
    </location>
</feature>
<keyword evidence="4" id="KW-0997">Cell inner membrane</keyword>
<keyword evidence="3" id="KW-1003">Cell membrane</keyword>
<keyword evidence="5" id="KW-0812">Transmembrane</keyword>
<name>A0A3N7HVK9_9BURK</name>
<evidence type="ECO:0000259" key="10">
    <source>
        <dbReference type="Pfam" id="PF11356"/>
    </source>
</evidence>
<keyword evidence="12" id="KW-1185">Reference proteome</keyword>
<dbReference type="Pfam" id="PF11356">
    <property type="entry name" value="T2SSC"/>
    <property type="match status" value="1"/>
</dbReference>
<keyword evidence="8" id="KW-0472">Membrane</keyword>
<evidence type="ECO:0000313" key="12">
    <source>
        <dbReference type="Proteomes" id="UP000267464"/>
    </source>
</evidence>
<accession>A0A3N7HVK9</accession>
<comment type="caution">
    <text evidence="11">The sequence shown here is derived from an EMBL/GenBank/DDBJ whole genome shotgun (WGS) entry which is preliminary data.</text>
</comment>
<protein>
    <recommendedName>
        <fullName evidence="10">Type II secretion system protein GspC N-terminal domain-containing protein</fullName>
    </recommendedName>
</protein>
<feature type="domain" description="Type II secretion system protein GspC N-terminal" evidence="10">
    <location>
        <begin position="59"/>
        <end position="124"/>
    </location>
</feature>